<accession>A0A4Z1T9G1</accession>
<dbReference type="PANTHER" id="PTHR24120">
    <property type="entry name" value="GH07239P"/>
    <property type="match status" value="1"/>
</dbReference>
<reference evidence="3 4" key="1">
    <citation type="submission" date="2019-05" db="EMBL/GenBank/DDBJ databases">
        <title>The compact genome of Giardia muris reveals important steps in the evolution of intestinal protozoan parasites.</title>
        <authorList>
            <person name="Xu F."/>
            <person name="Jimenez-Gonzalez A."/>
            <person name="Einarsson E."/>
            <person name="Astvaldsson A."/>
            <person name="Peirasmaki D."/>
            <person name="Eckmann L."/>
            <person name="Andersson J.O."/>
            <person name="Svard S.G."/>
            <person name="Jerlstrom-Hultqvist J."/>
        </authorList>
    </citation>
    <scope>NUCLEOTIDE SEQUENCE [LARGE SCALE GENOMIC DNA]</scope>
    <source>
        <strain evidence="3 4">Roberts-Thomson</strain>
    </source>
</reference>
<organism evidence="3 4">
    <name type="scientific">Giardia muris</name>
    <dbReference type="NCBI Taxonomy" id="5742"/>
    <lineage>
        <taxon>Eukaryota</taxon>
        <taxon>Metamonada</taxon>
        <taxon>Diplomonadida</taxon>
        <taxon>Hexamitidae</taxon>
        <taxon>Giardiinae</taxon>
        <taxon>Giardia</taxon>
    </lineage>
</organism>
<evidence type="ECO:0000313" key="4">
    <source>
        <dbReference type="Proteomes" id="UP000315496"/>
    </source>
</evidence>
<keyword evidence="4" id="KW-1185">Reference proteome</keyword>
<dbReference type="Proteomes" id="UP000315496">
    <property type="component" value="Chromosome 2"/>
</dbReference>
<feature type="compositionally biased region" description="Low complexity" evidence="2">
    <location>
        <begin position="443"/>
        <end position="467"/>
    </location>
</feature>
<name>A0A4Z1T9G1_GIAMU</name>
<dbReference type="VEuPathDB" id="GiardiaDB:GMRT_15804"/>
<dbReference type="InterPro" id="IPR036770">
    <property type="entry name" value="Ankyrin_rpt-contain_sf"/>
</dbReference>
<sequence length="703" mass="78090">MPDEWFDAIERNDLELVSRLIPKNKGRRNDDGDTGLIVAVQSNLLGVAQLLAPHERGLRSASGCTALMIACMMNLVELTNVLLPLEYEENLSDGRDALMLAASSNSGDVIEYLAEKYLLRRDSHGLTALDYASHEGHLLIVIKLIALYKPTSEDLDFALEFAQRAGRQTVISFLVDLKKKTVNGYTGGVLSSLNAFRSRSTPTLAASRYDRTLQQQQQQQQSLTSQQIIQSKLPNKTSGKHIAPPFKRDWEPLQQGQQDLRIQKEFNASTEWESQGYRGTTQKHGMQTQKIEVSPRSSQDPRTHPHQSAASIVQAMNSINRKSLPRYATGTSSGTIVITGSTRDLAGRETDPKKLAQRISLTLQQLYGDDLRAMVPENTKPLIPNDLDLHVITASATRVINEPVDVLQAIIDGYNRLKYAYVELLRKGVELAEVQRSESSTLSHRAPSPYSSSSNTSLRASTRLTTSEGLARSDLRSSRVNGLSLSKFSSTCDVQLASLKADVDRELHNPDNTPLMRHIINGGTDGLIELLTDITRQRSDGTTALMLAAQFNHLVAIQYLTKREARMRRRDGATALAIALKHRNYTAAKLLTRDEGINITSPRYSFRSENGETALMKAVRENDLITVWCLLDKQSGLCDESGRTALMYAAQYGRPQCVELLLHREIDFVDKTGHTVEYYARNPSHGNGEVRAEILALLESPSL</sequence>
<dbReference type="SUPFAM" id="SSF48403">
    <property type="entry name" value="Ankyrin repeat"/>
    <property type="match status" value="2"/>
</dbReference>
<evidence type="ECO:0000313" key="3">
    <source>
        <dbReference type="EMBL" id="TNJ29161.1"/>
    </source>
</evidence>
<dbReference type="Gene3D" id="1.25.40.20">
    <property type="entry name" value="Ankyrin repeat-containing domain"/>
    <property type="match status" value="2"/>
</dbReference>
<protein>
    <submittedName>
        <fullName evidence="3">Ankyrin repeat protein 1</fullName>
    </submittedName>
</protein>
<dbReference type="InterPro" id="IPR002110">
    <property type="entry name" value="Ankyrin_rpt"/>
</dbReference>
<comment type="caution">
    <text evidence="3">The sequence shown here is derived from an EMBL/GenBank/DDBJ whole genome shotgun (WGS) entry which is preliminary data.</text>
</comment>
<dbReference type="Pfam" id="PF12796">
    <property type="entry name" value="Ank_2"/>
    <property type="match status" value="3"/>
</dbReference>
<dbReference type="EMBL" id="VDLU01000002">
    <property type="protein sequence ID" value="TNJ29161.1"/>
    <property type="molecule type" value="Genomic_DNA"/>
</dbReference>
<dbReference type="PROSITE" id="PS50297">
    <property type="entry name" value="ANK_REP_REGION"/>
    <property type="match status" value="1"/>
</dbReference>
<dbReference type="SMART" id="SM00248">
    <property type="entry name" value="ANK"/>
    <property type="match status" value="8"/>
</dbReference>
<feature type="repeat" description="ANK" evidence="1">
    <location>
        <begin position="641"/>
        <end position="667"/>
    </location>
</feature>
<dbReference type="AlphaFoldDB" id="A0A4Z1T9G1"/>
<dbReference type="OrthoDB" id="445896at2759"/>
<proteinExistence type="predicted"/>
<feature type="region of interest" description="Disordered" evidence="2">
    <location>
        <begin position="436"/>
        <end position="471"/>
    </location>
</feature>
<keyword evidence="1" id="KW-0040">ANK repeat</keyword>
<feature type="repeat" description="ANK" evidence="1">
    <location>
        <begin position="540"/>
        <end position="572"/>
    </location>
</feature>
<evidence type="ECO:0000256" key="1">
    <source>
        <dbReference type="PROSITE-ProRule" id="PRU00023"/>
    </source>
</evidence>
<gene>
    <name evidence="3" type="ORF">GMRT_15804</name>
</gene>
<feature type="region of interest" description="Disordered" evidence="2">
    <location>
        <begin position="270"/>
        <end position="309"/>
    </location>
</feature>
<dbReference type="PANTHER" id="PTHR24120:SF4">
    <property type="entry name" value="GH07239P"/>
    <property type="match status" value="1"/>
</dbReference>
<evidence type="ECO:0000256" key="2">
    <source>
        <dbReference type="SAM" id="MobiDB-lite"/>
    </source>
</evidence>
<dbReference type="PROSITE" id="PS50088">
    <property type="entry name" value="ANK_REPEAT"/>
    <property type="match status" value="2"/>
</dbReference>